<dbReference type="InterPro" id="IPR036047">
    <property type="entry name" value="F-box-like_dom_sf"/>
</dbReference>
<dbReference type="SUPFAM" id="SSF81383">
    <property type="entry name" value="F-box domain"/>
    <property type="match status" value="1"/>
</dbReference>
<dbReference type="EMBL" id="AXCN02001691">
    <property type="status" value="NOT_ANNOTATED_CDS"/>
    <property type="molecule type" value="Genomic_DNA"/>
</dbReference>
<dbReference type="CDD" id="cd09917">
    <property type="entry name" value="F-box_SF"/>
    <property type="match status" value="1"/>
</dbReference>
<evidence type="ECO:0000313" key="3">
    <source>
        <dbReference type="Proteomes" id="UP000075886"/>
    </source>
</evidence>
<evidence type="ECO:0000313" key="2">
    <source>
        <dbReference type="EnsemblMetazoa" id="AFAF020641-PA"/>
    </source>
</evidence>
<dbReference type="AlphaFoldDB" id="A0A182R0M8"/>
<organism evidence="2 3">
    <name type="scientific">Anopheles farauti</name>
    <dbReference type="NCBI Taxonomy" id="69004"/>
    <lineage>
        <taxon>Eukaryota</taxon>
        <taxon>Metazoa</taxon>
        <taxon>Ecdysozoa</taxon>
        <taxon>Arthropoda</taxon>
        <taxon>Hexapoda</taxon>
        <taxon>Insecta</taxon>
        <taxon>Pterygota</taxon>
        <taxon>Neoptera</taxon>
        <taxon>Endopterygota</taxon>
        <taxon>Diptera</taxon>
        <taxon>Nematocera</taxon>
        <taxon>Culicoidea</taxon>
        <taxon>Culicidae</taxon>
        <taxon>Anophelinae</taxon>
        <taxon>Anopheles</taxon>
    </lineage>
</organism>
<proteinExistence type="predicted"/>
<reference evidence="2" key="2">
    <citation type="submission" date="2020-05" db="UniProtKB">
        <authorList>
            <consortium name="EnsemblMetazoa"/>
        </authorList>
    </citation>
    <scope>IDENTIFICATION</scope>
    <source>
        <strain evidence="2">FAR1</strain>
    </source>
</reference>
<dbReference type="VEuPathDB" id="VectorBase:AFAF020641"/>
<feature type="domain" description="F-box" evidence="1">
    <location>
        <begin position="1"/>
        <end position="47"/>
    </location>
</feature>
<name>A0A182R0M8_9DIPT</name>
<keyword evidence="3" id="KW-1185">Reference proteome</keyword>
<evidence type="ECO:0000259" key="1">
    <source>
        <dbReference type="PROSITE" id="PS50181"/>
    </source>
</evidence>
<reference evidence="3" key="1">
    <citation type="submission" date="2014-01" db="EMBL/GenBank/DDBJ databases">
        <title>The Genome Sequence of Anopheles farauti FAR1 (V2).</title>
        <authorList>
            <consortium name="The Broad Institute Genomics Platform"/>
            <person name="Neafsey D.E."/>
            <person name="Besansky N."/>
            <person name="Howell P."/>
            <person name="Walton C."/>
            <person name="Young S.K."/>
            <person name="Zeng Q."/>
            <person name="Gargeya S."/>
            <person name="Fitzgerald M."/>
            <person name="Haas B."/>
            <person name="Abouelleil A."/>
            <person name="Allen A.W."/>
            <person name="Alvarado L."/>
            <person name="Arachchi H.M."/>
            <person name="Berlin A.M."/>
            <person name="Chapman S.B."/>
            <person name="Gainer-Dewar J."/>
            <person name="Goldberg J."/>
            <person name="Griggs A."/>
            <person name="Gujja S."/>
            <person name="Hansen M."/>
            <person name="Howarth C."/>
            <person name="Imamovic A."/>
            <person name="Ireland A."/>
            <person name="Larimer J."/>
            <person name="McCowan C."/>
            <person name="Murphy C."/>
            <person name="Pearson M."/>
            <person name="Poon T.W."/>
            <person name="Priest M."/>
            <person name="Roberts A."/>
            <person name="Saif S."/>
            <person name="Shea T."/>
            <person name="Sisk P."/>
            <person name="Sykes S."/>
            <person name="Wortman J."/>
            <person name="Nusbaum C."/>
            <person name="Birren B."/>
        </authorList>
    </citation>
    <scope>NUCLEOTIDE SEQUENCE [LARGE SCALE GENOMIC DNA]</scope>
    <source>
        <strain evidence="3">FAR1</strain>
    </source>
</reference>
<dbReference type="EMBL" id="AXCN02001692">
    <property type="status" value="NOT_ANNOTATED_CDS"/>
    <property type="molecule type" value="Genomic_DNA"/>
</dbReference>
<dbReference type="Pfam" id="PF12937">
    <property type="entry name" value="F-box-like"/>
    <property type="match status" value="1"/>
</dbReference>
<protein>
    <recommendedName>
        <fullName evidence="1">F-box domain-containing protein</fullName>
    </recommendedName>
</protein>
<accession>A0A182R0M8</accession>
<dbReference type="PROSITE" id="PS50181">
    <property type="entry name" value="FBOX"/>
    <property type="match status" value="1"/>
</dbReference>
<dbReference type="SUPFAM" id="SSF52058">
    <property type="entry name" value="L domain-like"/>
    <property type="match status" value="1"/>
</dbReference>
<dbReference type="SMART" id="SM00256">
    <property type="entry name" value="FBOX"/>
    <property type="match status" value="1"/>
</dbReference>
<sequence length="424" mass="49625">MASINQMPTEILEMIFNQLDFKSRLNATLVCQRWNAVAMSERFTKRKVFFKIDSNSVLTLHKHTFHRSYQNLLLKLDDSPEGKDTTKGLRLLTTIFPTIASIKLEMAVWSDQWWYSLMKNHNACFLTVDTLHLTANYNLPRTEHLKENNRHYRMSSLRTSVLAPELRKLYLAVNTMGKMHMLQDVLYQLHTLEIVLTSYVYLHFYNFKPINLRALSIDRRHKGMVQHEREPSVIFFGQLVNLRRLELKVKFFDSYVLNKIAEMLPQLVELSLEACEGMIDLSLIGNLSRLERLRVIAGSIDLTNLYLPLLRTLCLGTAPENYVTPKLEGIETLMRFPSLQSLTLVNIRFNSDIQKLTPSYSLQNMILLNYRQLKDVHVLKLVKRFPVVRWLRISHCYGIYRPEIEKLKRLLPKVAIAFDEVKVI</sequence>
<dbReference type="Gene3D" id="1.20.1280.50">
    <property type="match status" value="1"/>
</dbReference>
<dbReference type="InterPro" id="IPR001810">
    <property type="entry name" value="F-box_dom"/>
</dbReference>
<dbReference type="Gene3D" id="3.80.10.10">
    <property type="entry name" value="Ribonuclease Inhibitor"/>
    <property type="match status" value="1"/>
</dbReference>
<dbReference type="InterPro" id="IPR032675">
    <property type="entry name" value="LRR_dom_sf"/>
</dbReference>
<dbReference type="EnsemblMetazoa" id="AFAF020641-RA">
    <property type="protein sequence ID" value="AFAF020641-PA"/>
    <property type="gene ID" value="AFAF020641"/>
</dbReference>
<dbReference type="Proteomes" id="UP000075886">
    <property type="component" value="Unassembled WGS sequence"/>
</dbReference>